<dbReference type="CDD" id="cd07713">
    <property type="entry name" value="DHPS-like_MBL-fold"/>
    <property type="match status" value="1"/>
</dbReference>
<sequence>MARGLSSATFTVLYDNEEHDRRLIPAHGFACLVEVGGARFLFDTGGDPAVLFYNMGVLGVHPRSISAVVISHNHWDHTGGLSALLSRNPTVAVAPPGVAYSLAGSLHLVGPLEVEYKGVLIREQALAVETGAGVVLVVGCSHPGVERLVEEALRKLPGRSIAAVIGGLHLVESDEKKVLATARRLRELGVEKLVACHCTGKRALDPLSRVHGGVLACGAGASYTFG</sequence>
<dbReference type="PANTHER" id="PTHR13754">
    <property type="entry name" value="METALLO-BETA-LACTAMASE SUPERFAMILY PROTEIN"/>
    <property type="match status" value="1"/>
</dbReference>
<gene>
    <name evidence="2" type="ORF">ENM88_03700</name>
</gene>
<dbReference type="Pfam" id="PF00753">
    <property type="entry name" value="Lactamase_B"/>
    <property type="match status" value="1"/>
</dbReference>
<dbReference type="EMBL" id="DRZM01000114">
    <property type="protein sequence ID" value="HHP04838.1"/>
    <property type="molecule type" value="Genomic_DNA"/>
</dbReference>
<proteinExistence type="predicted"/>
<dbReference type="InterPro" id="IPR052926">
    <property type="entry name" value="Metallo-beta-lactamase_dom"/>
</dbReference>
<comment type="caution">
    <text evidence="2">The sequence shown here is derived from an EMBL/GenBank/DDBJ whole genome shotgun (WGS) entry which is preliminary data.</text>
</comment>
<accession>A0A7J3X6M5</accession>
<dbReference type="InterPro" id="IPR041712">
    <property type="entry name" value="DHPS-like_MBL-fold"/>
</dbReference>
<organism evidence="2">
    <name type="scientific">Thermofilum pendens</name>
    <dbReference type="NCBI Taxonomy" id="2269"/>
    <lineage>
        <taxon>Archaea</taxon>
        <taxon>Thermoproteota</taxon>
        <taxon>Thermoprotei</taxon>
        <taxon>Thermofilales</taxon>
        <taxon>Thermofilaceae</taxon>
        <taxon>Thermofilum</taxon>
    </lineage>
</organism>
<evidence type="ECO:0000313" key="2">
    <source>
        <dbReference type="EMBL" id="HHP04838.1"/>
    </source>
</evidence>
<dbReference type="GO" id="GO:0016740">
    <property type="term" value="F:transferase activity"/>
    <property type="evidence" value="ECO:0007669"/>
    <property type="project" value="TreeGrafter"/>
</dbReference>
<dbReference type="InterPro" id="IPR036866">
    <property type="entry name" value="RibonucZ/Hydroxyglut_hydro"/>
</dbReference>
<feature type="domain" description="Metallo-beta-lactamase" evidence="1">
    <location>
        <begin position="27"/>
        <end position="168"/>
    </location>
</feature>
<name>A0A7J3X6M5_THEPE</name>
<dbReference type="PANTHER" id="PTHR13754:SF13">
    <property type="entry name" value="METALLO-BETA-LACTAMASE SUPERFAMILY PROTEIN (AFU_ORTHOLOGUE AFUA_3G07630)"/>
    <property type="match status" value="1"/>
</dbReference>
<reference evidence="2" key="1">
    <citation type="journal article" date="2020" name="mSystems">
        <title>Genome- and Community-Level Interaction Insights into Carbon Utilization and Element Cycling Functions of Hydrothermarchaeota in Hydrothermal Sediment.</title>
        <authorList>
            <person name="Zhou Z."/>
            <person name="Liu Y."/>
            <person name="Xu W."/>
            <person name="Pan J."/>
            <person name="Luo Z.H."/>
            <person name="Li M."/>
        </authorList>
    </citation>
    <scope>NUCLEOTIDE SEQUENCE [LARGE SCALE GENOMIC DNA]</scope>
    <source>
        <strain evidence="2">SpSt-1125</strain>
    </source>
</reference>
<evidence type="ECO:0000259" key="1">
    <source>
        <dbReference type="SMART" id="SM00849"/>
    </source>
</evidence>
<dbReference type="SMART" id="SM00849">
    <property type="entry name" value="Lactamase_B"/>
    <property type="match status" value="1"/>
</dbReference>
<dbReference type="SUPFAM" id="SSF56281">
    <property type="entry name" value="Metallo-hydrolase/oxidoreductase"/>
    <property type="match status" value="1"/>
</dbReference>
<dbReference type="InterPro" id="IPR001279">
    <property type="entry name" value="Metallo-B-lactamas"/>
</dbReference>
<dbReference type="AlphaFoldDB" id="A0A7J3X6M5"/>
<protein>
    <submittedName>
        <fullName evidence="2">MBL fold metallo-hydrolase</fullName>
    </submittedName>
</protein>
<dbReference type="Gene3D" id="3.60.15.10">
    <property type="entry name" value="Ribonuclease Z/Hydroxyacylglutathione hydrolase-like"/>
    <property type="match status" value="2"/>
</dbReference>
<dbReference type="GO" id="GO:0016787">
    <property type="term" value="F:hydrolase activity"/>
    <property type="evidence" value="ECO:0007669"/>
    <property type="project" value="UniProtKB-KW"/>
</dbReference>
<keyword evidence="2" id="KW-0378">Hydrolase</keyword>